<evidence type="ECO:0000259" key="2">
    <source>
        <dbReference type="PROSITE" id="PS50975"/>
    </source>
</evidence>
<name>A0A562TEA6_CHIJA</name>
<protein>
    <submittedName>
        <fullName evidence="3">Glutathione synthase/RimK-type ligase-like ATP-grasp enzyme</fullName>
    </submittedName>
</protein>
<dbReference type="InterPro" id="IPR048936">
    <property type="entry name" value="MvdD-like_ATPgrasp"/>
</dbReference>
<proteinExistence type="predicted"/>
<keyword evidence="3" id="KW-0436">Ligase</keyword>
<comment type="caution">
    <text evidence="3">The sequence shown here is derived from an EMBL/GenBank/DDBJ whole genome shotgun (WGS) entry which is preliminary data.</text>
</comment>
<evidence type="ECO:0000256" key="1">
    <source>
        <dbReference type="PROSITE-ProRule" id="PRU00409"/>
    </source>
</evidence>
<gene>
    <name evidence="3" type="ORF">LX66_1262</name>
</gene>
<dbReference type="GO" id="GO:0005737">
    <property type="term" value="C:cytoplasm"/>
    <property type="evidence" value="ECO:0007669"/>
    <property type="project" value="TreeGrafter"/>
</dbReference>
<dbReference type="RefSeq" id="WP_145711012.1">
    <property type="nucleotide sequence ID" value="NZ_BAAAFY010000001.1"/>
</dbReference>
<dbReference type="PANTHER" id="PTHR21621">
    <property type="entry name" value="RIBOSOMAL PROTEIN S6 MODIFICATION PROTEIN"/>
    <property type="match status" value="1"/>
</dbReference>
<evidence type="ECO:0000313" key="3">
    <source>
        <dbReference type="EMBL" id="TWI91881.1"/>
    </source>
</evidence>
<dbReference type="Proteomes" id="UP000316778">
    <property type="component" value="Unassembled WGS sequence"/>
</dbReference>
<dbReference type="GO" id="GO:0009432">
    <property type="term" value="P:SOS response"/>
    <property type="evidence" value="ECO:0007669"/>
    <property type="project" value="TreeGrafter"/>
</dbReference>
<keyword evidence="1" id="KW-0067">ATP-binding</keyword>
<dbReference type="Pfam" id="PF21068">
    <property type="entry name" value="ATPgraspMvdD"/>
    <property type="match status" value="1"/>
</dbReference>
<dbReference type="Gene3D" id="3.30.470.20">
    <property type="entry name" value="ATP-grasp fold, B domain"/>
    <property type="match status" value="1"/>
</dbReference>
<dbReference type="GO" id="GO:0046872">
    <property type="term" value="F:metal ion binding"/>
    <property type="evidence" value="ECO:0007669"/>
    <property type="project" value="InterPro"/>
</dbReference>
<reference evidence="3 4" key="1">
    <citation type="journal article" date="2013" name="Stand. Genomic Sci.">
        <title>Genomic Encyclopedia of Type Strains, Phase I: The one thousand microbial genomes (KMG-I) project.</title>
        <authorList>
            <person name="Kyrpides N.C."/>
            <person name="Woyke T."/>
            <person name="Eisen J.A."/>
            <person name="Garrity G."/>
            <person name="Lilburn T.G."/>
            <person name="Beck B.J."/>
            <person name="Whitman W.B."/>
            <person name="Hugenholtz P."/>
            <person name="Klenk H.P."/>
        </authorList>
    </citation>
    <scope>NUCLEOTIDE SEQUENCE [LARGE SCALE GENOMIC DNA]</scope>
    <source>
        <strain evidence="3 4">DSM 13484</strain>
    </source>
</reference>
<accession>A0A562TEA6</accession>
<evidence type="ECO:0000313" key="4">
    <source>
        <dbReference type="Proteomes" id="UP000316778"/>
    </source>
</evidence>
<dbReference type="EMBL" id="VLLG01000002">
    <property type="protein sequence ID" value="TWI91881.1"/>
    <property type="molecule type" value="Genomic_DNA"/>
</dbReference>
<dbReference type="InterPro" id="IPR011761">
    <property type="entry name" value="ATP-grasp"/>
</dbReference>
<dbReference type="PROSITE" id="PS50975">
    <property type="entry name" value="ATP_GRASP"/>
    <property type="match status" value="1"/>
</dbReference>
<dbReference type="GO" id="GO:0018169">
    <property type="term" value="F:ribosomal S6-glutamic acid ligase activity"/>
    <property type="evidence" value="ECO:0007669"/>
    <property type="project" value="TreeGrafter"/>
</dbReference>
<dbReference type="PANTHER" id="PTHR21621:SF0">
    <property type="entry name" value="BETA-CITRYLGLUTAMATE SYNTHASE B-RELATED"/>
    <property type="match status" value="1"/>
</dbReference>
<dbReference type="OrthoDB" id="583309at2"/>
<organism evidence="3 4">
    <name type="scientific">Chitinophaga japonensis</name>
    <name type="common">Flexibacter japonensis</name>
    <dbReference type="NCBI Taxonomy" id="104662"/>
    <lineage>
        <taxon>Bacteria</taxon>
        <taxon>Pseudomonadati</taxon>
        <taxon>Bacteroidota</taxon>
        <taxon>Chitinophagia</taxon>
        <taxon>Chitinophagales</taxon>
        <taxon>Chitinophagaceae</taxon>
        <taxon>Chitinophaga</taxon>
    </lineage>
</organism>
<dbReference type="SUPFAM" id="SSF56059">
    <property type="entry name" value="Glutathione synthetase ATP-binding domain-like"/>
    <property type="match status" value="1"/>
</dbReference>
<feature type="domain" description="ATP-grasp" evidence="2">
    <location>
        <begin position="130"/>
        <end position="318"/>
    </location>
</feature>
<dbReference type="GO" id="GO:0005524">
    <property type="term" value="F:ATP binding"/>
    <property type="evidence" value="ECO:0007669"/>
    <property type="project" value="UniProtKB-UniRule"/>
</dbReference>
<sequence length="324" mass="36165">MILCITHSQDFYTIDLVQQHLEKLGYPSWRLNSDEFGTGYTLQYTLDKGAAQLRLRQGRRSLAAADITGVWYRKLWGLRAPAQLDPAYLPAFSKEYNTSLHIFFDALQHAPWINNMAADHAVCNNKLWQLREAQHCGLRVPRTVLTNQPEAVRDLYEACGGNIIMKLHGALSRSMEGKGAFLPTTRLQAADLAQLDTLAYCPMIFQELVPKAYELRIAYAAGVVYTGKINAGGDAAGSTDWRAAAATLPWAPYTLPATVAEKIDALMQRLNLSFGAIDMIRRPDGEYVFLEVNPQGEWGMLQKHLGYPIAETIAEKLVNKIQHG</sequence>
<keyword evidence="4" id="KW-1185">Reference proteome</keyword>
<dbReference type="AlphaFoldDB" id="A0A562TEA6"/>
<keyword evidence="1" id="KW-0547">Nucleotide-binding</keyword>